<evidence type="ECO:0000313" key="6">
    <source>
        <dbReference type="EMBL" id="KAL0576462.1"/>
    </source>
</evidence>
<feature type="domain" description="HMG box" evidence="5">
    <location>
        <begin position="175"/>
        <end position="244"/>
    </location>
</feature>
<evidence type="ECO:0000259" key="5">
    <source>
        <dbReference type="PROSITE" id="PS50118"/>
    </source>
</evidence>
<comment type="caution">
    <text evidence="6">The sequence shown here is derived from an EMBL/GenBank/DDBJ whole genome shotgun (WGS) entry which is preliminary data.</text>
</comment>
<dbReference type="InterPro" id="IPR036910">
    <property type="entry name" value="HMG_box_dom_sf"/>
</dbReference>
<feature type="compositionally biased region" description="Polar residues" evidence="4">
    <location>
        <begin position="84"/>
        <end position="105"/>
    </location>
</feature>
<feature type="compositionally biased region" description="Low complexity" evidence="4">
    <location>
        <begin position="106"/>
        <end position="115"/>
    </location>
</feature>
<feature type="region of interest" description="Disordered" evidence="4">
    <location>
        <begin position="254"/>
        <end position="291"/>
    </location>
</feature>
<dbReference type="PANTHER" id="PTHR45789">
    <property type="entry name" value="FI18025P1"/>
    <property type="match status" value="1"/>
</dbReference>
<evidence type="ECO:0000313" key="7">
    <source>
        <dbReference type="Proteomes" id="UP001465976"/>
    </source>
</evidence>
<accession>A0ABR3FMK3</accession>
<dbReference type="PANTHER" id="PTHR45789:SF2">
    <property type="entry name" value="FI18025P1"/>
    <property type="match status" value="1"/>
</dbReference>
<reference evidence="6 7" key="1">
    <citation type="submission" date="2024-02" db="EMBL/GenBank/DDBJ databases">
        <title>A draft genome for the cacao thread blight pathogen Marasmius crinis-equi.</title>
        <authorList>
            <person name="Cohen S.P."/>
            <person name="Baruah I.K."/>
            <person name="Amoako-Attah I."/>
            <person name="Bukari Y."/>
            <person name="Meinhardt L.W."/>
            <person name="Bailey B.A."/>
        </authorList>
    </citation>
    <scope>NUCLEOTIDE SEQUENCE [LARGE SCALE GENOMIC DNA]</scope>
    <source>
        <strain evidence="6 7">GH-76</strain>
    </source>
</reference>
<feature type="region of interest" description="Disordered" evidence="4">
    <location>
        <begin position="84"/>
        <end position="179"/>
    </location>
</feature>
<dbReference type="CDD" id="cd01389">
    <property type="entry name" value="HMG-box_ROX1-like"/>
    <property type="match status" value="1"/>
</dbReference>
<dbReference type="InterPro" id="IPR009071">
    <property type="entry name" value="HMG_box_dom"/>
</dbReference>
<feature type="region of interest" description="Disordered" evidence="4">
    <location>
        <begin position="506"/>
        <end position="530"/>
    </location>
</feature>
<dbReference type="PROSITE" id="PS50118">
    <property type="entry name" value="HMG_BOX_2"/>
    <property type="match status" value="1"/>
</dbReference>
<dbReference type="SUPFAM" id="SSF47095">
    <property type="entry name" value="HMG-box"/>
    <property type="match status" value="1"/>
</dbReference>
<feature type="compositionally biased region" description="Basic and acidic residues" evidence="4">
    <location>
        <begin position="261"/>
        <end position="272"/>
    </location>
</feature>
<evidence type="ECO:0000256" key="1">
    <source>
        <dbReference type="ARBA" id="ARBA00023125"/>
    </source>
</evidence>
<dbReference type="Proteomes" id="UP001465976">
    <property type="component" value="Unassembled WGS sequence"/>
</dbReference>
<feature type="DNA-binding region" description="HMG box" evidence="3">
    <location>
        <begin position="175"/>
        <end position="244"/>
    </location>
</feature>
<dbReference type="Gene3D" id="1.10.30.10">
    <property type="entry name" value="High mobility group box domain"/>
    <property type="match status" value="1"/>
</dbReference>
<keyword evidence="1 3" id="KW-0238">DNA-binding</keyword>
<keyword evidence="7" id="KW-1185">Reference proteome</keyword>
<organism evidence="6 7">
    <name type="scientific">Marasmius crinis-equi</name>
    <dbReference type="NCBI Taxonomy" id="585013"/>
    <lineage>
        <taxon>Eukaryota</taxon>
        <taxon>Fungi</taxon>
        <taxon>Dikarya</taxon>
        <taxon>Basidiomycota</taxon>
        <taxon>Agaricomycotina</taxon>
        <taxon>Agaricomycetes</taxon>
        <taxon>Agaricomycetidae</taxon>
        <taxon>Agaricales</taxon>
        <taxon>Marasmiineae</taxon>
        <taxon>Marasmiaceae</taxon>
        <taxon>Marasmius</taxon>
    </lineage>
</organism>
<keyword evidence="2 3" id="KW-0539">Nucleus</keyword>
<evidence type="ECO:0000256" key="2">
    <source>
        <dbReference type="ARBA" id="ARBA00023242"/>
    </source>
</evidence>
<name>A0ABR3FMK3_9AGAR</name>
<proteinExistence type="predicted"/>
<dbReference type="EMBL" id="JBAHYK010000221">
    <property type="protein sequence ID" value="KAL0576462.1"/>
    <property type="molecule type" value="Genomic_DNA"/>
</dbReference>
<dbReference type="Pfam" id="PF00505">
    <property type="entry name" value="HMG_box"/>
    <property type="match status" value="1"/>
</dbReference>
<dbReference type="SMART" id="SM00398">
    <property type="entry name" value="HMG"/>
    <property type="match status" value="1"/>
</dbReference>
<feature type="compositionally biased region" description="Basic residues" evidence="4">
    <location>
        <begin position="160"/>
        <end position="171"/>
    </location>
</feature>
<evidence type="ECO:0000256" key="3">
    <source>
        <dbReference type="PROSITE-ProRule" id="PRU00267"/>
    </source>
</evidence>
<evidence type="ECO:0000256" key="4">
    <source>
        <dbReference type="SAM" id="MobiDB-lite"/>
    </source>
</evidence>
<feature type="compositionally biased region" description="Polar residues" evidence="4">
    <location>
        <begin position="506"/>
        <end position="517"/>
    </location>
</feature>
<gene>
    <name evidence="6" type="ORF">V5O48_005505</name>
</gene>
<dbReference type="InterPro" id="IPR051356">
    <property type="entry name" value="SOX/SOX-like_TF"/>
</dbReference>
<sequence>MKDYNVDVTEALNTQLPHCDSTSDSPDNKDFFILFLPPFHLLQPPRSLKARFTVIGRSSHFVFTVTMSKPTEIIDAKPPFSQTWTDAIPQSSPSLSLSTNLDAQASPSSHSSPTPGESPEPSPSLGTGVLPSSIPFPDPATLNTYRDDHSTGGAHTSSAKPKRKSHARRQPPGHIPRPRNAFILFRCDFVKQKKIPDHVETNHRNISRIVGMVWREMSREQKKPWLGMAEVEKRLHEERFPGYKYRPGMVTSGYAAQGAEEVGRPRGREKERGKGRRGRPPTGATTSRNVHVDTDALEAGHDLHLSSTPTAFNSVVVPTVPPITHHEGQRRSSSCPPPGAVPVQNIQDAMSYHRMNGYGQHTYNRTSRDDLSQRRPSRVTFYQSVSSNFTLPPHLAPSAVPPMYWNPPVNSPHAPTPVFAEPQVIMPTCPPGWDSSPPRAERWTEWTGDVETDLNRHVVLRSHDYDNSFKNGVPQWTHGLFLDGQSQSQIPTPNIPVFTNPFESVPTSSVSAPSEGQISPLDLDQGERTSEHTAYTMTAELESYRLPVPDCSDRLDICYPLPGLLPLQDMADELDSFDVFYQAAVADMDSPGDQLGELMPRLSLVDTVDEGKIEYVETDLTLWNGEGGA</sequence>
<protein>
    <recommendedName>
        <fullName evidence="5">HMG box domain-containing protein</fullName>
    </recommendedName>
</protein>